<protein>
    <recommendedName>
        <fullName evidence="3">DDE Tnp4 domain-containing protein</fullName>
    </recommendedName>
</protein>
<evidence type="ECO:0000313" key="5">
    <source>
        <dbReference type="Proteomes" id="UP001164746"/>
    </source>
</evidence>
<sequence length="149" mass="17104">MFYQLGSMPICASREKFDNFIPEWFKELDPTTPGSISDQNITRQCGLISFLDKCDSVMTDKGFIIGKLVARRGAKLNIPPFSTKRDLFGKEDVEEMQIIATCNCWLNITALDSVLLSDFVPWNIDPRNLCMEKPEMIFIYSLSRTEQVY</sequence>
<evidence type="ECO:0000259" key="3">
    <source>
        <dbReference type="Pfam" id="PF13359"/>
    </source>
</evidence>
<dbReference type="Proteomes" id="UP001164746">
    <property type="component" value="Chromosome 5"/>
</dbReference>
<dbReference type="Pfam" id="PF13359">
    <property type="entry name" value="DDE_Tnp_4"/>
    <property type="match status" value="1"/>
</dbReference>
<feature type="domain" description="DDE Tnp4" evidence="3">
    <location>
        <begin position="29"/>
        <end position="100"/>
    </location>
</feature>
<accession>A0ABY7EGP4</accession>
<dbReference type="EMBL" id="CP111016">
    <property type="protein sequence ID" value="WAR06326.1"/>
    <property type="molecule type" value="Genomic_DNA"/>
</dbReference>
<gene>
    <name evidence="4" type="ORF">MAR_021695</name>
</gene>
<organism evidence="4 5">
    <name type="scientific">Mya arenaria</name>
    <name type="common">Soft-shell clam</name>
    <dbReference type="NCBI Taxonomy" id="6604"/>
    <lineage>
        <taxon>Eukaryota</taxon>
        <taxon>Metazoa</taxon>
        <taxon>Spiralia</taxon>
        <taxon>Lophotrochozoa</taxon>
        <taxon>Mollusca</taxon>
        <taxon>Bivalvia</taxon>
        <taxon>Autobranchia</taxon>
        <taxon>Heteroconchia</taxon>
        <taxon>Euheterodonta</taxon>
        <taxon>Imparidentia</taxon>
        <taxon>Neoheterodontei</taxon>
        <taxon>Myida</taxon>
        <taxon>Myoidea</taxon>
        <taxon>Myidae</taxon>
        <taxon>Mya</taxon>
    </lineage>
</organism>
<evidence type="ECO:0000313" key="4">
    <source>
        <dbReference type="EMBL" id="WAR06326.1"/>
    </source>
</evidence>
<reference evidence="4" key="1">
    <citation type="submission" date="2022-11" db="EMBL/GenBank/DDBJ databases">
        <title>Centuries of genome instability and evolution in soft-shell clam transmissible cancer (bioRxiv).</title>
        <authorList>
            <person name="Hart S.F.M."/>
            <person name="Yonemitsu M.A."/>
            <person name="Giersch R.M."/>
            <person name="Beal B.F."/>
            <person name="Arriagada G."/>
            <person name="Davis B.W."/>
            <person name="Ostrander E.A."/>
            <person name="Goff S.P."/>
            <person name="Metzger M.J."/>
        </authorList>
    </citation>
    <scope>NUCLEOTIDE SEQUENCE</scope>
    <source>
        <strain evidence="4">MELC-2E11</strain>
        <tissue evidence="4">Siphon/mantle</tissue>
    </source>
</reference>
<dbReference type="PANTHER" id="PTHR23080">
    <property type="entry name" value="THAP DOMAIN PROTEIN"/>
    <property type="match status" value="1"/>
</dbReference>
<comment type="cofactor">
    <cofactor evidence="1">
        <name>a divalent metal cation</name>
        <dbReference type="ChEBI" id="CHEBI:60240"/>
    </cofactor>
</comment>
<dbReference type="PANTHER" id="PTHR23080:SF142">
    <property type="entry name" value="SI:CH211-69L10.4"/>
    <property type="match status" value="1"/>
</dbReference>
<dbReference type="InterPro" id="IPR027806">
    <property type="entry name" value="HARBI1_dom"/>
</dbReference>
<keyword evidence="5" id="KW-1185">Reference proteome</keyword>
<evidence type="ECO:0000256" key="2">
    <source>
        <dbReference type="ARBA" id="ARBA00022723"/>
    </source>
</evidence>
<keyword evidence="2" id="KW-0479">Metal-binding</keyword>
<evidence type="ECO:0000256" key="1">
    <source>
        <dbReference type="ARBA" id="ARBA00001968"/>
    </source>
</evidence>
<name>A0ABY7EGP4_MYAAR</name>
<proteinExistence type="predicted"/>